<evidence type="ECO:0000313" key="5">
    <source>
        <dbReference type="EMBL" id="KKQ95184.1"/>
    </source>
</evidence>
<protein>
    <submittedName>
        <fullName evidence="5">Hemolysin A</fullName>
    </submittedName>
</protein>
<gene>
    <name evidence="5" type="ORF">UT18_C0003G0043</name>
</gene>
<dbReference type="CDD" id="cd02440">
    <property type="entry name" value="AdoMet_MTases"/>
    <property type="match status" value="1"/>
</dbReference>
<evidence type="ECO:0000256" key="1">
    <source>
        <dbReference type="ARBA" id="ARBA00022884"/>
    </source>
</evidence>
<dbReference type="Gene3D" id="3.40.50.150">
    <property type="entry name" value="Vaccinia Virus protein VP39"/>
    <property type="match status" value="1"/>
</dbReference>
<dbReference type="PATRIC" id="fig|1618345.3.peg.172"/>
<dbReference type="InterPro" id="IPR002942">
    <property type="entry name" value="S4_RNA-bd"/>
</dbReference>
<dbReference type="InterPro" id="IPR036986">
    <property type="entry name" value="S4_RNA-bd_sf"/>
</dbReference>
<dbReference type="STRING" id="1618345.UT18_C0003G0043"/>
<name>A0A0G0PAN7_UNCC2</name>
<keyword evidence="1 3" id="KW-0694">RNA-binding</keyword>
<dbReference type="SMART" id="SM00363">
    <property type="entry name" value="S4"/>
    <property type="match status" value="1"/>
</dbReference>
<dbReference type="SUPFAM" id="SSF55174">
    <property type="entry name" value="Alpha-L RNA-binding motif"/>
    <property type="match status" value="1"/>
</dbReference>
<dbReference type="Gene3D" id="3.10.290.10">
    <property type="entry name" value="RNA-binding S4 domain"/>
    <property type="match status" value="1"/>
</dbReference>
<evidence type="ECO:0000313" key="6">
    <source>
        <dbReference type="Proteomes" id="UP000034207"/>
    </source>
</evidence>
<dbReference type="Pfam" id="PF01728">
    <property type="entry name" value="FtsJ"/>
    <property type="match status" value="1"/>
</dbReference>
<dbReference type="InterPro" id="IPR029063">
    <property type="entry name" value="SAM-dependent_MTases_sf"/>
</dbReference>
<dbReference type="EMBL" id="LBVV01000003">
    <property type="protein sequence ID" value="KKQ95184.1"/>
    <property type="molecule type" value="Genomic_DNA"/>
</dbReference>
<dbReference type="CDD" id="cd00165">
    <property type="entry name" value="S4"/>
    <property type="match status" value="1"/>
</dbReference>
<dbReference type="InterPro" id="IPR047048">
    <property type="entry name" value="TlyA"/>
</dbReference>
<accession>A0A0G0PAN7</accession>
<comment type="caution">
    <text evidence="5">The sequence shown here is derived from an EMBL/GenBank/DDBJ whole genome shotgun (WGS) entry which is preliminary data.</text>
</comment>
<organism evidence="5 6">
    <name type="scientific">candidate division CPR2 bacterium GW2011_GWC2_39_10</name>
    <dbReference type="NCBI Taxonomy" id="1618345"/>
    <lineage>
        <taxon>Bacteria</taxon>
        <taxon>Bacteria division CPR2</taxon>
    </lineage>
</organism>
<dbReference type="PANTHER" id="PTHR32319:SF0">
    <property type="entry name" value="BACTERIAL HEMOLYSIN-LIKE PROTEIN"/>
    <property type="match status" value="1"/>
</dbReference>
<dbReference type="GO" id="GO:0008168">
    <property type="term" value="F:methyltransferase activity"/>
    <property type="evidence" value="ECO:0007669"/>
    <property type="project" value="InterPro"/>
</dbReference>
<dbReference type="PIRSF" id="PIRSF005578">
    <property type="entry name" value="TlyA"/>
    <property type="match status" value="1"/>
</dbReference>
<proteinExistence type="inferred from homology"/>
<dbReference type="SUPFAM" id="SSF53335">
    <property type="entry name" value="S-adenosyl-L-methionine-dependent methyltransferases"/>
    <property type="match status" value="1"/>
</dbReference>
<dbReference type="GO" id="GO:0003723">
    <property type="term" value="F:RNA binding"/>
    <property type="evidence" value="ECO:0007669"/>
    <property type="project" value="UniProtKB-KW"/>
</dbReference>
<reference evidence="5" key="1">
    <citation type="journal article" date="2015" name="Nature">
        <title>rRNA introns, odd ribosomes, and small enigmatic genomes across a large radiation of phyla.</title>
        <authorList>
            <person name="Brown C.T."/>
            <person name="Hug L.A."/>
            <person name="Thomas B.C."/>
            <person name="Sharon I."/>
            <person name="Castelle C.J."/>
            <person name="Singh A."/>
            <person name="Wilkins M.J."/>
            <person name="Williams K.H."/>
            <person name="Banfield J.F."/>
        </authorList>
    </citation>
    <scope>NUCLEOTIDE SEQUENCE [LARGE SCALE GENOMIC DNA]</scope>
</reference>
<dbReference type="InterPro" id="IPR002877">
    <property type="entry name" value="RNA_MeTrfase_FtsJ_dom"/>
</dbReference>
<dbReference type="PANTHER" id="PTHR32319">
    <property type="entry name" value="BACTERIAL HEMOLYSIN-LIKE PROTEIN"/>
    <property type="match status" value="1"/>
</dbReference>
<evidence type="ECO:0000256" key="2">
    <source>
        <dbReference type="ARBA" id="ARBA00029460"/>
    </source>
</evidence>
<dbReference type="PROSITE" id="PS50889">
    <property type="entry name" value="S4"/>
    <property type="match status" value="1"/>
</dbReference>
<dbReference type="NCBIfam" id="TIGR00478">
    <property type="entry name" value="tly"/>
    <property type="match status" value="1"/>
</dbReference>
<comment type="similarity">
    <text evidence="2">Belongs to the TlyA family.</text>
</comment>
<dbReference type="Proteomes" id="UP000034207">
    <property type="component" value="Unassembled WGS sequence"/>
</dbReference>
<evidence type="ECO:0000256" key="3">
    <source>
        <dbReference type="PROSITE-ProRule" id="PRU00182"/>
    </source>
</evidence>
<sequence length="242" mass="27561">MKKRIDEILVEKELADSRERAKRLVMAGQVYIDEQQVQKPAEQVDVEANVWVKEAFPYVSRGALKLEKAFQEFNLDFQDKIVCDIGASTGGFTDFVLKNGAKKVYAIDVGYGQLAHKLRQDMRVINMERTHFLDVQNLPEKIDIFVCDVSFISLKKIIPHIKSIIQDQTQKADIICLVKPQFEVGKEIADRYKGVITDQKIRTDALNDIVTFTQSQGFEVLGQAESPIEGAKGNKEFLIYFK</sequence>
<dbReference type="GO" id="GO:0032259">
    <property type="term" value="P:methylation"/>
    <property type="evidence" value="ECO:0007669"/>
    <property type="project" value="InterPro"/>
</dbReference>
<dbReference type="Pfam" id="PF01479">
    <property type="entry name" value="S4"/>
    <property type="match status" value="1"/>
</dbReference>
<feature type="domain" description="RNA-binding S4" evidence="4">
    <location>
        <begin position="3"/>
        <end position="67"/>
    </location>
</feature>
<dbReference type="InterPro" id="IPR004538">
    <property type="entry name" value="Hemolysin_A/TlyA"/>
</dbReference>
<dbReference type="AlphaFoldDB" id="A0A0G0PAN7"/>
<evidence type="ECO:0000259" key="4">
    <source>
        <dbReference type="SMART" id="SM00363"/>
    </source>
</evidence>